<evidence type="ECO:0000256" key="2">
    <source>
        <dbReference type="ARBA" id="ARBA00022723"/>
    </source>
</evidence>
<name>A0ABQ7QHB4_PLUXY</name>
<dbReference type="Pfam" id="PF07727">
    <property type="entry name" value="RVT_2"/>
    <property type="match status" value="1"/>
</dbReference>
<feature type="region of interest" description="Disordered" evidence="11">
    <location>
        <begin position="279"/>
        <end position="340"/>
    </location>
</feature>
<evidence type="ECO:0000256" key="8">
    <source>
        <dbReference type="ARBA" id="ARBA00022932"/>
    </source>
</evidence>
<dbReference type="SUPFAM" id="SSF53098">
    <property type="entry name" value="Ribonuclease H-like"/>
    <property type="match status" value="1"/>
</dbReference>
<evidence type="ECO:0000256" key="1">
    <source>
        <dbReference type="ARBA" id="ARBA00022722"/>
    </source>
</evidence>
<accession>A0ABQ7QHB4</accession>
<evidence type="ECO:0000256" key="4">
    <source>
        <dbReference type="ARBA" id="ARBA00022801"/>
    </source>
</evidence>
<evidence type="ECO:0000256" key="3">
    <source>
        <dbReference type="ARBA" id="ARBA00022759"/>
    </source>
</evidence>
<keyword evidence="7" id="KW-0695">RNA-directed DNA polymerase</keyword>
<keyword evidence="1" id="KW-0540">Nuclease</keyword>
<keyword evidence="6" id="KW-0229">DNA integration</keyword>
<evidence type="ECO:0000256" key="11">
    <source>
        <dbReference type="SAM" id="MobiDB-lite"/>
    </source>
</evidence>
<feature type="compositionally biased region" description="Basic and acidic residues" evidence="11">
    <location>
        <begin position="294"/>
        <end position="325"/>
    </location>
</feature>
<keyword evidence="3" id="KW-0255">Endonuclease</keyword>
<dbReference type="Proteomes" id="UP000823941">
    <property type="component" value="Chromosome 15"/>
</dbReference>
<keyword evidence="4" id="KW-0378">Hydrolase</keyword>
<proteinExistence type="predicted"/>
<comment type="caution">
    <text evidence="13">The sequence shown here is derived from an EMBL/GenBank/DDBJ whole genome shotgun (WGS) entry which is preliminary data.</text>
</comment>
<dbReference type="InterPro" id="IPR039537">
    <property type="entry name" value="Retrotran_Ty1/copia-like"/>
</dbReference>
<evidence type="ECO:0000256" key="10">
    <source>
        <dbReference type="ARBA" id="ARBA00023268"/>
    </source>
</evidence>
<keyword evidence="9" id="KW-0233">DNA recombination</keyword>
<dbReference type="Gene3D" id="3.30.420.10">
    <property type="entry name" value="Ribonuclease H-like superfamily/Ribonuclease H"/>
    <property type="match status" value="1"/>
</dbReference>
<dbReference type="InterPro" id="IPR012337">
    <property type="entry name" value="RNaseH-like_sf"/>
</dbReference>
<evidence type="ECO:0000313" key="14">
    <source>
        <dbReference type="Proteomes" id="UP000823941"/>
    </source>
</evidence>
<evidence type="ECO:0000256" key="6">
    <source>
        <dbReference type="ARBA" id="ARBA00022908"/>
    </source>
</evidence>
<keyword evidence="8" id="KW-0239">DNA-directed DNA polymerase</keyword>
<gene>
    <name evidence="13" type="ORF">JYU34_011583</name>
</gene>
<protein>
    <recommendedName>
        <fullName evidence="12">Integrase catalytic domain-containing protein</fullName>
    </recommendedName>
</protein>
<dbReference type="SUPFAM" id="SSF56672">
    <property type="entry name" value="DNA/RNA polymerases"/>
    <property type="match status" value="1"/>
</dbReference>
<keyword evidence="2" id="KW-0479">Metal-binding</keyword>
<evidence type="ECO:0000313" key="13">
    <source>
        <dbReference type="EMBL" id="KAG7304604.1"/>
    </source>
</evidence>
<reference evidence="13 14" key="1">
    <citation type="submission" date="2021-06" db="EMBL/GenBank/DDBJ databases">
        <title>A haploid diamondback moth (Plutella xylostella L.) genome assembly resolves 31 chromosomes and identifies a diamide resistance mutation.</title>
        <authorList>
            <person name="Ward C.M."/>
            <person name="Perry K.D."/>
            <person name="Baker G."/>
            <person name="Powis K."/>
            <person name="Heckel D.G."/>
            <person name="Baxter S.W."/>
        </authorList>
    </citation>
    <scope>NUCLEOTIDE SEQUENCE [LARGE SCALE GENOMIC DNA]</scope>
    <source>
        <strain evidence="13 14">LV</strain>
        <tissue evidence="13">Single pupa</tissue>
    </source>
</reference>
<keyword evidence="14" id="KW-1185">Reference proteome</keyword>
<dbReference type="PROSITE" id="PS50994">
    <property type="entry name" value="INTEGRASE"/>
    <property type="match status" value="1"/>
</dbReference>
<keyword evidence="8" id="KW-0808">Transferase</keyword>
<evidence type="ECO:0000256" key="5">
    <source>
        <dbReference type="ARBA" id="ARBA00022842"/>
    </source>
</evidence>
<dbReference type="InterPro" id="IPR013103">
    <property type="entry name" value="RVT_2"/>
</dbReference>
<dbReference type="CDD" id="cd09272">
    <property type="entry name" value="RNase_HI_RT_Ty1"/>
    <property type="match status" value="1"/>
</dbReference>
<keyword evidence="8" id="KW-0548">Nucleotidyltransferase</keyword>
<dbReference type="InterPro" id="IPR036397">
    <property type="entry name" value="RNaseH_sf"/>
</dbReference>
<dbReference type="Pfam" id="PF25597">
    <property type="entry name" value="SH3_retrovirus"/>
    <property type="match status" value="1"/>
</dbReference>
<evidence type="ECO:0000256" key="7">
    <source>
        <dbReference type="ARBA" id="ARBA00022918"/>
    </source>
</evidence>
<dbReference type="EMBL" id="JAHIBW010000015">
    <property type="protein sequence ID" value="KAG7304604.1"/>
    <property type="molecule type" value="Genomic_DNA"/>
</dbReference>
<evidence type="ECO:0000259" key="12">
    <source>
        <dbReference type="PROSITE" id="PS50994"/>
    </source>
</evidence>
<dbReference type="Pfam" id="PF00665">
    <property type="entry name" value="rve"/>
    <property type="match status" value="1"/>
</dbReference>
<dbReference type="InterPro" id="IPR001584">
    <property type="entry name" value="Integrase_cat-core"/>
</dbReference>
<dbReference type="InterPro" id="IPR043502">
    <property type="entry name" value="DNA/RNA_pol_sf"/>
</dbReference>
<keyword evidence="10" id="KW-0511">Multifunctional enzyme</keyword>
<dbReference type="PANTHER" id="PTHR42648">
    <property type="entry name" value="TRANSPOSASE, PUTATIVE-RELATED"/>
    <property type="match status" value="1"/>
</dbReference>
<dbReference type="PANTHER" id="PTHR42648:SF11">
    <property type="entry name" value="TRANSPOSON TY4-P GAG-POL POLYPROTEIN"/>
    <property type="match status" value="1"/>
</dbReference>
<keyword evidence="5" id="KW-0460">Magnesium</keyword>
<sequence>MKDGAVHGLQYKDKAQATKTNCIVCCEGKQSRLPFSHNGNRGSELLDVVHADVCGPMEHRSIGGMKYFLLFVDDYSRMAFVYFLKTKDEVFSYFKSFKQLVENQTGRKLKVLRTDNGTEFCSKVFEKYLQDAGVIHQKTCPYTPEQNGLCERLNRSVVEKARCLIYDAGLSKRFWGEAVNTAVYLRNRSIASGLNNRTPYEIWTGSKPDVSNLRIFGSKTMVHVPKERRLKWDKKAHQCILVGYSDNVKGYRVYNPNNDNVTIARDIVVIEEGIEQKQEESYIDISESSTNTTVKEEQKDTQEVGETIDTRKLESQDEKEEKPSMGEESLNSEEEDFQDSSAVLRAEPEMGALPGTAAECFDGAESAAGTADTSDLPSKRLRKRPDRYGFSNVCVSSELSANELSLHEAMNGPECEQWKLAMQSELKSFKDNDAWELVSVPPSGTIVQCKWVFKKKFDNNIKVIYRARLVAKGYMQRPGIDYDQTFAPVLRHSTLRLLIALAVQLNLDICHLDVKTAFLNGFLDENVYMMKPVGLQCNTDDDESKVLLLKRAIYGLKQSSRAWYQRVDELLQSLGYKKSDLEPCLFTKVNKDVKIIIALYVDDFFVFSNCEKETEELKEALSSKFELKDLGCIKNCLGMRVIVNKQEGSITIDQESYIEELLNKFNISECKSADTPIESKINLSKGETCDARLPYQQLIGCLMYIAVLTRPDIVFAVNFLSQFNKCYNDEHWAYAKRVLKYLKKTKTYCLKFSSSCNSQLQAFVDADWASNVIDRRSYTGYFFRLSNCAICWETKKQTTVALSSTEAEYMGISDCCNEAVYLRNLLFEITNEMYPIQVFNDNQSAHKLVANPVFHKKSKHIAVRYHSCREKVTSGIVQILYLSTTEMPADLLTKGLCKNNHYKHLSMFGLFDVK</sequence>
<feature type="domain" description="Integrase catalytic" evidence="12">
    <location>
        <begin position="30"/>
        <end position="207"/>
    </location>
</feature>
<evidence type="ECO:0000256" key="9">
    <source>
        <dbReference type="ARBA" id="ARBA00023172"/>
    </source>
</evidence>
<dbReference type="InterPro" id="IPR057670">
    <property type="entry name" value="SH3_retrovirus"/>
</dbReference>
<organism evidence="13 14">
    <name type="scientific">Plutella xylostella</name>
    <name type="common">Diamondback moth</name>
    <name type="synonym">Plutella maculipennis</name>
    <dbReference type="NCBI Taxonomy" id="51655"/>
    <lineage>
        <taxon>Eukaryota</taxon>
        <taxon>Metazoa</taxon>
        <taxon>Ecdysozoa</taxon>
        <taxon>Arthropoda</taxon>
        <taxon>Hexapoda</taxon>
        <taxon>Insecta</taxon>
        <taxon>Pterygota</taxon>
        <taxon>Neoptera</taxon>
        <taxon>Endopterygota</taxon>
        <taxon>Lepidoptera</taxon>
        <taxon>Glossata</taxon>
        <taxon>Ditrysia</taxon>
        <taxon>Yponomeutoidea</taxon>
        <taxon>Plutellidae</taxon>
        <taxon>Plutella</taxon>
    </lineage>
</organism>